<evidence type="ECO:0000313" key="9">
    <source>
        <dbReference type="Proteomes" id="UP000219621"/>
    </source>
</evidence>
<evidence type="ECO:0000256" key="3">
    <source>
        <dbReference type="ARBA" id="ARBA00022989"/>
    </source>
</evidence>
<keyword evidence="4 5" id="KW-0472">Membrane</keyword>
<keyword evidence="8" id="KW-0436">Ligase</keyword>
<feature type="transmembrane region" description="Helical" evidence="5">
    <location>
        <begin position="236"/>
        <end position="253"/>
    </location>
</feature>
<keyword evidence="2 5" id="KW-0812">Transmembrane</keyword>
<name>A0A286GS37_9PROT</name>
<evidence type="ECO:0000256" key="5">
    <source>
        <dbReference type="SAM" id="Phobius"/>
    </source>
</evidence>
<keyword evidence="3 5" id="KW-1133">Transmembrane helix</keyword>
<evidence type="ECO:0000259" key="6">
    <source>
        <dbReference type="Pfam" id="PF04932"/>
    </source>
</evidence>
<dbReference type="NCBIfam" id="TIGR03097">
    <property type="entry name" value="PEP_O_lig_1"/>
    <property type="match status" value="1"/>
</dbReference>
<dbReference type="GO" id="GO:0016874">
    <property type="term" value="F:ligase activity"/>
    <property type="evidence" value="ECO:0007669"/>
    <property type="project" value="UniProtKB-KW"/>
</dbReference>
<reference evidence="9" key="1">
    <citation type="submission" date="2017-09" db="EMBL/GenBank/DDBJ databases">
        <authorList>
            <person name="Varghese N."/>
            <person name="Submissions S."/>
        </authorList>
    </citation>
    <scope>NUCLEOTIDE SEQUENCE [LARGE SCALE GENOMIC DNA]</scope>
    <source>
        <strain evidence="9">USBA 140</strain>
    </source>
</reference>
<dbReference type="Pfam" id="PF04932">
    <property type="entry name" value="Wzy_C"/>
    <property type="match status" value="1"/>
</dbReference>
<feature type="transmembrane region" description="Helical" evidence="5">
    <location>
        <begin position="75"/>
        <end position="97"/>
    </location>
</feature>
<feature type="transmembrane region" description="Helical" evidence="5">
    <location>
        <begin position="128"/>
        <end position="150"/>
    </location>
</feature>
<evidence type="ECO:0000313" key="8">
    <source>
        <dbReference type="EMBL" id="SOD97754.1"/>
    </source>
</evidence>
<dbReference type="EMBL" id="OCNJ01000007">
    <property type="protein sequence ID" value="SOD97754.1"/>
    <property type="molecule type" value="Genomic_DNA"/>
</dbReference>
<sequence>MRDIAIILYFLALVPMILRWPFLGILGWSVVSYMNPHQLGWAYTESLPFAMLVGLATIFAFVIQPGRKSIPLQPLTILLAVFFGYTTLTTLFAVAPTAATSKYVEFFKIMLMTFLTIPLMASRERIHALVWVIVLGVGFYGVKGGIFTLITGGDHRVWGPPHTVIADNNQLATALIMLLPLVRYLHLQTADKWVRYGLLLAMVFIGVSIVGSYSRGAFLACFACLTWMFLKSRHKLPVFMLGLGLVVFMLFLMPDQWFSRMQSIEDYASDPSVQGRFDAWTYALRLAEIRPLIGGGFAPNYNEELFMTLVPDAFKVRSFHSIYFEVLGEHGWPGLILFLTIGVTGLVTAQRIAAQTRDRPDLTWAHDLASMVQVSLVGFAVGGTFLNLSNFDLYYHILILLVLTRVVIAPDLAKAPEPFRTRPATAGGGAALPGSAAS</sequence>
<dbReference type="AlphaFoldDB" id="A0A286GS37"/>
<feature type="transmembrane region" description="Helical" evidence="5">
    <location>
        <begin position="170"/>
        <end position="186"/>
    </location>
</feature>
<comment type="subcellular location">
    <subcellularLocation>
        <location evidence="1">Membrane</location>
        <topology evidence="1">Multi-pass membrane protein</topology>
    </subcellularLocation>
</comment>
<dbReference type="Pfam" id="PF19358">
    <property type="entry name" value="DUF5935"/>
    <property type="match status" value="1"/>
</dbReference>
<feature type="transmembrane region" description="Helical" evidence="5">
    <location>
        <begin position="368"/>
        <end position="387"/>
    </location>
</feature>
<dbReference type="RefSeq" id="WP_097280185.1">
    <property type="nucleotide sequence ID" value="NZ_OCNJ01000007.1"/>
</dbReference>
<proteinExistence type="predicted"/>
<dbReference type="PANTHER" id="PTHR37422:SF13">
    <property type="entry name" value="LIPOPOLYSACCHARIDE BIOSYNTHESIS PROTEIN PA4999-RELATED"/>
    <property type="match status" value="1"/>
</dbReference>
<evidence type="ECO:0000256" key="2">
    <source>
        <dbReference type="ARBA" id="ARBA00022692"/>
    </source>
</evidence>
<feature type="transmembrane region" description="Helical" evidence="5">
    <location>
        <begin position="7"/>
        <end position="34"/>
    </location>
</feature>
<protein>
    <submittedName>
        <fullName evidence="8">Probable O-glycosylation ligase, exosortase A-associated</fullName>
    </submittedName>
</protein>
<dbReference type="InterPro" id="IPR007016">
    <property type="entry name" value="O-antigen_ligase-rel_domated"/>
</dbReference>
<keyword evidence="9" id="KW-1185">Reference proteome</keyword>
<feature type="transmembrane region" description="Helical" evidence="5">
    <location>
        <begin position="103"/>
        <end position="121"/>
    </location>
</feature>
<feature type="transmembrane region" description="Helical" evidence="5">
    <location>
        <begin position="198"/>
        <end position="230"/>
    </location>
</feature>
<dbReference type="InterPro" id="IPR017528">
    <property type="entry name" value="CHP03097O-antigen_lig-rel"/>
</dbReference>
<organism evidence="8 9">
    <name type="scientific">Caenispirillum bisanense</name>
    <dbReference type="NCBI Taxonomy" id="414052"/>
    <lineage>
        <taxon>Bacteria</taxon>
        <taxon>Pseudomonadati</taxon>
        <taxon>Pseudomonadota</taxon>
        <taxon>Alphaproteobacteria</taxon>
        <taxon>Rhodospirillales</taxon>
        <taxon>Novispirillaceae</taxon>
        <taxon>Caenispirillum</taxon>
    </lineage>
</organism>
<evidence type="ECO:0000259" key="7">
    <source>
        <dbReference type="Pfam" id="PF19358"/>
    </source>
</evidence>
<gene>
    <name evidence="8" type="ORF">SAMN05421508_10771</name>
</gene>
<evidence type="ECO:0000256" key="1">
    <source>
        <dbReference type="ARBA" id="ARBA00004141"/>
    </source>
</evidence>
<dbReference type="InterPro" id="IPR051533">
    <property type="entry name" value="WaaL-like"/>
</dbReference>
<dbReference type="PANTHER" id="PTHR37422">
    <property type="entry name" value="TEICHURONIC ACID BIOSYNTHESIS PROTEIN TUAE"/>
    <property type="match status" value="1"/>
</dbReference>
<evidence type="ECO:0000256" key="4">
    <source>
        <dbReference type="ARBA" id="ARBA00023136"/>
    </source>
</evidence>
<feature type="transmembrane region" description="Helical" evidence="5">
    <location>
        <begin position="46"/>
        <end position="63"/>
    </location>
</feature>
<feature type="domain" description="O-antigen ligase-related" evidence="6">
    <location>
        <begin position="200"/>
        <end position="339"/>
    </location>
</feature>
<dbReference type="Proteomes" id="UP000219621">
    <property type="component" value="Unassembled WGS sequence"/>
</dbReference>
<dbReference type="OrthoDB" id="9772644at2"/>
<dbReference type="GO" id="GO:0016020">
    <property type="term" value="C:membrane"/>
    <property type="evidence" value="ECO:0007669"/>
    <property type="project" value="UniProtKB-SubCell"/>
</dbReference>
<dbReference type="InterPro" id="IPR045979">
    <property type="entry name" value="DUF5935"/>
</dbReference>
<feature type="domain" description="DUF5935" evidence="7">
    <location>
        <begin position="1"/>
        <end position="186"/>
    </location>
</feature>
<accession>A0A286GS37</accession>